<feature type="region of interest" description="Disordered" evidence="1">
    <location>
        <begin position="3781"/>
        <end position="3805"/>
    </location>
</feature>
<evidence type="ECO:0000313" key="3">
    <source>
        <dbReference type="EMBL" id="MFD3294079.1"/>
    </source>
</evidence>
<dbReference type="InterPro" id="IPR015919">
    <property type="entry name" value="Cadherin-like_sf"/>
</dbReference>
<feature type="chain" id="PRO_5046401709" evidence="2">
    <location>
        <begin position="22"/>
        <end position="3936"/>
    </location>
</feature>
<reference evidence="3 4" key="1">
    <citation type="submission" date="2024-03" db="EMBL/GenBank/DDBJ databases">
        <title>Aquirufa genome sequencing.</title>
        <authorList>
            <person name="Pitt A."/>
            <person name="Hahn M.W."/>
        </authorList>
    </citation>
    <scope>NUCLEOTIDE SEQUENCE [LARGE SCALE GENOMIC DNA]</scope>
    <source>
        <strain evidence="3 4">KTFRIE-69F</strain>
    </source>
</reference>
<dbReference type="EMBL" id="JBBKXY010000003">
    <property type="protein sequence ID" value="MFD3294079.1"/>
    <property type="molecule type" value="Genomic_DNA"/>
</dbReference>
<evidence type="ECO:0000313" key="4">
    <source>
        <dbReference type="Proteomes" id="UP001598112"/>
    </source>
</evidence>
<dbReference type="Proteomes" id="UP001598112">
    <property type="component" value="Unassembled WGS sequence"/>
</dbReference>
<comment type="caution">
    <text evidence="3">The sequence shown here is derived from an EMBL/GenBank/DDBJ whole genome shotgun (WGS) entry which is preliminary data.</text>
</comment>
<dbReference type="SUPFAM" id="SSF103647">
    <property type="entry name" value="TSP type-3 repeat"/>
    <property type="match status" value="1"/>
</dbReference>
<evidence type="ECO:0000256" key="2">
    <source>
        <dbReference type="SAM" id="SignalP"/>
    </source>
</evidence>
<dbReference type="Pfam" id="PF05345">
    <property type="entry name" value="He_PIG"/>
    <property type="match status" value="39"/>
</dbReference>
<dbReference type="Pfam" id="PF13585">
    <property type="entry name" value="CHU_C"/>
    <property type="match status" value="1"/>
</dbReference>
<keyword evidence="4" id="KW-1185">Reference proteome</keyword>
<dbReference type="SUPFAM" id="SSF49313">
    <property type="entry name" value="Cadherin-like"/>
    <property type="match status" value="25"/>
</dbReference>
<dbReference type="RefSeq" id="WP_377979290.1">
    <property type="nucleotide sequence ID" value="NZ_JBBKXY010000003.1"/>
</dbReference>
<protein>
    <submittedName>
        <fullName evidence="3">Ig domain-containing protein</fullName>
    </submittedName>
</protein>
<gene>
    <name evidence="3" type="ORF">SKC35_10300</name>
</gene>
<feature type="compositionally biased region" description="Basic and acidic residues" evidence="1">
    <location>
        <begin position="3782"/>
        <end position="3798"/>
    </location>
</feature>
<dbReference type="InterPro" id="IPR028974">
    <property type="entry name" value="TSP_type-3_rpt"/>
</dbReference>
<organism evidence="3 4">
    <name type="scientific">Aquirufa originis</name>
    <dbReference type="NCBI Taxonomy" id="3096514"/>
    <lineage>
        <taxon>Bacteria</taxon>
        <taxon>Pseudomonadati</taxon>
        <taxon>Bacteroidota</taxon>
        <taxon>Cytophagia</taxon>
        <taxon>Cytophagales</taxon>
        <taxon>Flectobacillaceae</taxon>
        <taxon>Aquirufa</taxon>
    </lineage>
</organism>
<keyword evidence="2" id="KW-0732">Signal</keyword>
<dbReference type="Gene3D" id="2.60.40.10">
    <property type="entry name" value="Immunoglobulins"/>
    <property type="match status" value="39"/>
</dbReference>
<accession>A0ABW6D9I0</accession>
<feature type="signal peptide" evidence="2">
    <location>
        <begin position="1"/>
        <end position="21"/>
    </location>
</feature>
<proteinExistence type="predicted"/>
<dbReference type="InterPro" id="IPR013783">
    <property type="entry name" value="Ig-like_fold"/>
</dbReference>
<sequence>MKKNLLFFILLTISWMGFTQAPPAPMISGSTSTSSWNLKSIDNIDFTSVQSTFNAQPTSFVFKSTSRYKLVMSGTYGVENAGVQDRDAAFQNNDHTQNISPVSILISSCTDNWNIISSLSGTAYSCPPRPNFPLSYDVNHTYEYYLGAGGGSAKKPVSFSDSNPGNNSGQLTYKIYENDGIAQVCPGGFVTLTTNSTSGIKWYKDGTLIAGQTGQTLSINTPGVYKSSQTINGVESELSNGITYQNFSLPSLAIGTIASINSNATSISVPFSPNPDPLKATITAGSPNPLIGFSNYVEPFIPINSATPLNFPIPSGQVGTYNFSLTVESLINNCVSNPVTFDVNISLAAPASVSYTTPNQIILDPANPPYVSLFPTFVGKVTYFNINPSSLPPGLNFSTSTGEIYGTPTALNPATNYVVTAGNAAGTASTTVNISVVIPPPSSLSYQGPYTYIQNTPISTIYPSVAGTVDSYSVVGTALPTGLTLNTTTGEITGTPTVVTPTTTYTIRAANSTSSTTTNFAITVLIAPPKNLSYSPATKYVINQPVGTISPTVTGVVTSYTINTPLPAGLTLNPTTGVITGTPTAVTARSPYVISASNSTGTTSTTVYLETAIPAPSNLIYTSSVALIQGDLMDPINPTVTGSVATYTVAPSLPVGLAIDPSTGIITGTPTTLQGPLNYTITATNTTGSASRVLTISVIPPPPRNLNYYGPYTVVQNTGITPIIPSVTGNVNTYSVVGTPLPAGLTLNQSTGIITGTPSIASTATNYTIKAENTTGSMTATFSMTVLIAAPTNLVYNVPTTFYTGTAIAEIRPTVTGIVTSYSINTPLPAGLNFNTANGYITGTPTSVTPTSSYVISAINSTGSTNATITFQVIIPAPRSIVAPNNLVLIQGDLMSPVTPSATGIVDSWSINPTVPTGLNFNSSTGSITGTPTTLQAATNYTLTATNTTGSTTKIISISVVQPPPRNLNYGGPYVGIQNSPLTPIVPSVSGNVSTYAIIGTPLPAGLTLNTATGTISGTPTVASAITTYTVRATNSTGSMDASFDLTILIEAPYNFSYVNPSRYYVGTPIASLIPTYSGTVASFTSNIPLPNGLNLNPTTGVITGTPTTTSPRTTYVITATNSTGSATASVDLEVVIPLPGIPTIPQTTKIFYQGDLITPFGPTATGTISSWTISPTIPTGLTMDPGTGIISGTPTVLQNPIVYTISANNSSGSSSATVTMSVIPAPPRNLNYGGPHVGIQNSPLTPIVPTYSGNITSFVITGTPLPAGLSINAATGVISGTPTIASGITTYTVRASNSSGYMDATFQLTIKIEAPYNFSYPTPSRYYVGTAIPSLVPTYSGTVASFTATTPLPAGLSINSGTGIITGTPTTPTPRSTYVITATNSTGSATASVDLEVVIPLPGTPQITPGSKILIQGDLMDPIIPTATGTVSSWTVSPTLPAGLAIDAGTGAITGTPTVLQGPINYTLTASNSSGSASGVLTLSVVIPPPRNLNYGGPYTHIQNTPITPIVPSVAGTVALYTNTGPALPAGLTLNTTTGEITGTPTVASPATTYTIRASNSTGAMSASFTMTVNIRAPYNLSYTVAPYYIVNQPISPSLTPSVSGTVTSYSINTPLPAGLNFSTSTGIISGTPTQIAPPASFIISANNSTGSVTTTVTLNIVIPPPVNLTYTSSVILIQGDPMTPLSPTVTNSVSSYTVTPTLPAGLAMDPLTGVITGTPTTLQGPTQYTITAANSTGSVTRILTISVVQPPPRNLNYGGPYTLTQLANITPISPTVTGNVSQYAVIGTALPAGLTINPATGVITGIPTLASPLTNYTIRAENSTSSMTTTFGITVLISPPKNLAYTIPLTFYVGTNIGTITPTVTGTVSSYSVDTPLPTGLTLNPATGAIIGTPTAVSPAATYTFTATNSTGSTSFTATIQVLIPAPSALSYPTPKVYTQGVTISPLLPTVTGTVTSYSINTSLPTGLTFDTATGSITGTPTQLISPTLYTITATNSTGSISTQVSISVIIPLPVISYASPQVYIQNVSIAPVNPAVTGIVSLYTINKPLPTGLDLNSLTGIISGTPTQVKVSDTYTISATNSSGTSSATINITVLIPPPSNLTYPTPRTLYVGDYTTLSPSVTGFVAGYTIDKPLPTGLSINPSSGIISGTPSGVSTMTTYTITATNTTGTTSSTVNLETLIAPPRNLQYNSPNVYYKDEAITPLIPSVVGAVSTWAISPNLPAGLNFNVNNGQISGTPTALSAPVSYTVTAQNSTGSITANASIEIKIAPPRNLTYPSPHVFVANELITPVTPTYTGNVAAFTVDHPLPAGLSIDQSNGQITGTPTQAAPVDTYIITATNTTGSSSSPITITVLIARPRSFSYPTPQVYEEQIAIPQLVPTITGTVSSYTITPALPAGLTMNNTTGIIAGTPSLAKPSTIYTVTATNSTGFATTTIDITVLIARPRNLNYQTPQLYYETIPITPLSPTVSGVVTSYFISQPLPAGLNFNTSTGLISGTPSVQSTRTTYTITATNSTGTSSANLDITVTMPPPNSLSYPNPGIYYTGAPITAINPTVTGTVAIYTLNKPLPEGLIFDQTTGQISGTPTVAKPTDNYTITATNIAGSTSTTIAITVLIPPPTGLSYATPQVYEEGVSINPVLNPTVTGIVSSYSVSPSLPPGIILNTTNGVISGTPTLARPATNYTITASNSTGTVSTTVNFTVLIARPLNLNYPTPLVFYLNKPISSIVPTVTNTVAAYSVDRPLPAGLTLNPSTGIISGTPSVLSTNTNYIITATNSTGSSSKAVDISVVIPPPANLQYTTPNIFTQDEIITPLVPTVEETVAQYSIDRALPAGLNFDPTTGIISGTPTVFTGPITYTITATNSTGSTSKAIQITVLIAPPKNLFYPSPHIFEEAVAITPISPSVLGTVTSYTIDRPLPAGLSLNPSTGVISGTPILANPATSYTIRASNSTGGTTAQTSITVLIARPRNLNYPTPLIFYQNKPIAPIVPTVSNTVATYTVDRPLPAGLILNPITGILSGTPTTLSTNTNYIFTATNSTGTSTKAVDIAVVIPPPSNLSYTTPNVFVQDDAITPLSPTVDGFVSLYSIDKPLPTGLNFNPLTGVISGTPTVYGGKETYIISATNTTGTTSTQVDITVLIAPPKNLVYTTPNVFEEEVTITPLTPTVTGTVVTYTINKPLPAGLTLNPTTGIISGTPTLASPATVYTMTAMNTTGSTSFTVTITVLIAHPKINYTPVNVFYLGDPINPALTPVTRGIIDLITINTPLPTGISIASPSGVISGTPSVLSPATIYTITARNSTGPTSTSTSISVVYPPPRFFYAPRVLVQDTTAIPDIVPVITGIGPINYYSIDKPLPAGLAFNTLTGVISGLPTVVSPKTNYLITGTNTTGSATQVLELTVLVAPPKNLKYETPVIYEEEVTITPLSPTVKGQVDTYTIDKPLPAGLTLDPRTGIISGTPILAIRRTEYWVTATNTTGSTRARLIITVLIAKPKIFYPNPILGANMNPAYTNVNLFYPDQANTPLVPITKGIISSVTLDKPLPTGLTIDPLTGIISGNPTLLMPPTTYVVTISNSTGSNTTTVQLASVVAKPSNLSYITPQTYIEKKIITPLTPTVIGVPTSYVVDKPLPAGLVINPVTGIITGTPTKAQGPIDYLITASNLTGFATFIVKIEVLIAFPEIDYPATGVFKQGVPVSFKPKIVGIVDKMSIDSLLPPGLSFNTLTGLISGTPTWPAKPRTYIITATNSTGPGIDSTVITVLEDINYDTDQDGYTDIVEIGGNRDKPVDTDKDGKPDYNDEDSDGDEVIDKWENDINFGAVIDCDHDGIDNRIDPDKCDYVAFQGISPNGDGRNDYLIIPGVMRTTPNTLSVFDRIGNLVFETKDYQNNWGGETNQSNILFKGDGLLPDGVYYYILDYNGKIPTVSTYIYINRLKK</sequence>
<evidence type="ECO:0000256" key="1">
    <source>
        <dbReference type="SAM" id="MobiDB-lite"/>
    </source>
</evidence>
<name>A0ABW6D9I0_9BACT</name>